<dbReference type="PANTHER" id="PTHR47245:SF2">
    <property type="entry name" value="PEPTIDYL-PROLYL CIS-TRANS ISOMERASE HP_0175-RELATED"/>
    <property type="match status" value="1"/>
</dbReference>
<sequence>MQGNPWLGLVIGLLTPLVLAGEVGVAARVNGTDISNFRLERHFADYLKIQGRQVGAIRSPVAYKRLKREALQQLIDKELLWQEAGRLGVSVTDEEVAAALSEMQAAFADSQGFARALDEAGFDEASYRDYLRHELAAGRVLDALAEVTPPSEEDVRSAFESLKPQLDPAMDEARALGLVRQYLNGQRVAQGREAALEKLREKGRVEVLVQL</sequence>
<dbReference type="EMBL" id="AP013068">
    <property type="protein sequence ID" value="BAN50728.1"/>
    <property type="molecule type" value="Genomic_DNA"/>
</dbReference>
<protein>
    <recommendedName>
        <fullName evidence="2">peptidylprolyl isomerase</fullName>
        <ecNumber evidence="2">5.2.1.8</ecNumber>
    </recommendedName>
</protein>
<dbReference type="Proteomes" id="UP000015503">
    <property type="component" value="Chromosome"/>
</dbReference>
<dbReference type="Pfam" id="PF13624">
    <property type="entry name" value="SurA_N_3"/>
    <property type="match status" value="1"/>
</dbReference>
<organism evidence="4 5">
    <name type="scientific">Metapseudomonas resinovorans NBRC 106553</name>
    <dbReference type="NCBI Taxonomy" id="1245471"/>
    <lineage>
        <taxon>Bacteria</taxon>
        <taxon>Pseudomonadati</taxon>
        <taxon>Pseudomonadota</taxon>
        <taxon>Gammaproteobacteria</taxon>
        <taxon>Pseudomonadales</taxon>
        <taxon>Pseudomonadaceae</taxon>
        <taxon>Metapseudomonas</taxon>
    </lineage>
</organism>
<dbReference type="Gene3D" id="1.10.4030.10">
    <property type="entry name" value="Porin chaperone SurA, peptide-binding domain"/>
    <property type="match status" value="1"/>
</dbReference>
<dbReference type="AlphaFoldDB" id="S6AWI9"/>
<proteinExistence type="predicted"/>
<evidence type="ECO:0000256" key="2">
    <source>
        <dbReference type="ARBA" id="ARBA00013194"/>
    </source>
</evidence>
<dbReference type="eggNOG" id="COG0760">
    <property type="taxonomic scope" value="Bacteria"/>
</dbReference>
<dbReference type="KEGG" id="pre:PCA10_49960"/>
<dbReference type="PATRIC" id="fig|1245471.3.peg.5063"/>
<keyword evidence="5" id="KW-1185">Reference proteome</keyword>
<dbReference type="InterPro" id="IPR050245">
    <property type="entry name" value="PrsA_foldase"/>
</dbReference>
<evidence type="ECO:0000256" key="3">
    <source>
        <dbReference type="ARBA" id="ARBA00023110"/>
    </source>
</evidence>
<keyword evidence="3" id="KW-0413">Isomerase</keyword>
<dbReference type="RefSeq" id="WP_016494856.1">
    <property type="nucleotide sequence ID" value="NC_021499.1"/>
</dbReference>
<dbReference type="SUPFAM" id="SSF109998">
    <property type="entry name" value="Triger factor/SurA peptide-binding domain-like"/>
    <property type="match status" value="1"/>
</dbReference>
<dbReference type="HOGENOM" id="CLU_1293418_0_0_6"/>
<evidence type="ECO:0000313" key="4">
    <source>
        <dbReference type="EMBL" id="BAN50728.1"/>
    </source>
</evidence>
<dbReference type="InterPro" id="IPR027304">
    <property type="entry name" value="Trigger_fact/SurA_dom_sf"/>
</dbReference>
<accession>S6AWI9</accession>
<gene>
    <name evidence="4" type="ORF">PCA10_49960</name>
</gene>
<reference evidence="4 5" key="1">
    <citation type="journal article" date="2013" name="Genome Announc.">
        <title>Complete Genome Sequence of the Carbazole Degrader Pseudomonas resinovorans Strain CA10 (NBRC 106553).</title>
        <authorList>
            <person name="Shintani M."/>
            <person name="Hosoyama A."/>
            <person name="Ohji S."/>
            <person name="Tsuchikane K."/>
            <person name="Takarada H."/>
            <person name="Yamazoe A."/>
            <person name="Fujita N."/>
            <person name="Nojiri H."/>
        </authorList>
    </citation>
    <scope>NUCLEOTIDE SEQUENCE [LARGE SCALE GENOMIC DNA]</scope>
    <source>
        <strain evidence="4 5">NBRC 106553</strain>
    </source>
</reference>
<dbReference type="EC" id="5.2.1.8" evidence="2"/>
<evidence type="ECO:0000256" key="1">
    <source>
        <dbReference type="ARBA" id="ARBA00000971"/>
    </source>
</evidence>
<name>S6AWI9_METRE</name>
<comment type="catalytic activity">
    <reaction evidence="1">
        <text>[protein]-peptidylproline (omega=180) = [protein]-peptidylproline (omega=0)</text>
        <dbReference type="Rhea" id="RHEA:16237"/>
        <dbReference type="Rhea" id="RHEA-COMP:10747"/>
        <dbReference type="Rhea" id="RHEA-COMP:10748"/>
        <dbReference type="ChEBI" id="CHEBI:83833"/>
        <dbReference type="ChEBI" id="CHEBI:83834"/>
        <dbReference type="EC" id="5.2.1.8"/>
    </reaction>
</comment>
<dbReference type="GO" id="GO:0003755">
    <property type="term" value="F:peptidyl-prolyl cis-trans isomerase activity"/>
    <property type="evidence" value="ECO:0007669"/>
    <property type="project" value="UniProtKB-KW"/>
</dbReference>
<keyword evidence="3" id="KW-0697">Rotamase</keyword>
<dbReference type="STRING" id="1245471.PCA10_49960"/>
<dbReference type="PANTHER" id="PTHR47245">
    <property type="entry name" value="PEPTIDYLPROLYL ISOMERASE"/>
    <property type="match status" value="1"/>
</dbReference>
<dbReference type="OrthoDB" id="7026509at2"/>
<evidence type="ECO:0000313" key="5">
    <source>
        <dbReference type="Proteomes" id="UP000015503"/>
    </source>
</evidence>